<dbReference type="VEuPathDB" id="VectorBase:ADAC002834"/>
<accession>A0A2M4DQP6</accession>
<dbReference type="Gene3D" id="2.60.40.770">
    <property type="match status" value="1"/>
</dbReference>
<dbReference type="AlphaFoldDB" id="A0A2M4DQP6"/>
<evidence type="ECO:0000256" key="1">
    <source>
        <dbReference type="SAM" id="SignalP"/>
    </source>
</evidence>
<evidence type="ECO:0000313" key="2">
    <source>
        <dbReference type="EMBL" id="MBW79876.1"/>
    </source>
</evidence>
<feature type="chain" id="PRO_5014882711" evidence="1">
    <location>
        <begin position="25"/>
        <end position="115"/>
    </location>
</feature>
<proteinExistence type="predicted"/>
<dbReference type="EMBL" id="GGFL01015698">
    <property type="protein sequence ID" value="MBW79876.1"/>
    <property type="molecule type" value="Transcribed_RNA"/>
</dbReference>
<dbReference type="VEuPathDB" id="VectorBase:ADAR2_008406"/>
<protein>
    <submittedName>
        <fullName evidence="2">Putative secreted protein</fullName>
    </submittedName>
</protein>
<sequence length="115" mass="12582">MKSCYYQVIFSCTLVALSLHSVSAEVINFRECPGEGKLLPATKVVRVGCLRWSDYSIFPCLHRSLVLHASRFARTAKCVLTDVSITPCPEAAEGRACTVYSGSNVTISFDFTPGK</sequence>
<name>A0A2M4DQP6_ANODA</name>
<organism evidence="2">
    <name type="scientific">Anopheles darlingi</name>
    <name type="common">Mosquito</name>
    <dbReference type="NCBI Taxonomy" id="43151"/>
    <lineage>
        <taxon>Eukaryota</taxon>
        <taxon>Metazoa</taxon>
        <taxon>Ecdysozoa</taxon>
        <taxon>Arthropoda</taxon>
        <taxon>Hexapoda</taxon>
        <taxon>Insecta</taxon>
        <taxon>Pterygota</taxon>
        <taxon>Neoptera</taxon>
        <taxon>Endopterygota</taxon>
        <taxon>Diptera</taxon>
        <taxon>Nematocera</taxon>
        <taxon>Culicoidea</taxon>
        <taxon>Culicidae</taxon>
        <taxon>Anophelinae</taxon>
        <taxon>Anopheles</taxon>
    </lineage>
</organism>
<reference evidence="2" key="1">
    <citation type="submission" date="2018-01" db="EMBL/GenBank/DDBJ databases">
        <title>An insight into the sialome of Amazonian anophelines.</title>
        <authorList>
            <person name="Ribeiro J.M."/>
            <person name="Scarpassa V."/>
            <person name="Calvo E."/>
        </authorList>
    </citation>
    <scope>NUCLEOTIDE SEQUENCE</scope>
</reference>
<keyword evidence="1" id="KW-0732">Signal</keyword>
<feature type="signal peptide" evidence="1">
    <location>
        <begin position="1"/>
        <end position="24"/>
    </location>
</feature>